<dbReference type="SUPFAM" id="SSF53597">
    <property type="entry name" value="Dihydrofolate reductase-like"/>
    <property type="match status" value="1"/>
</dbReference>
<feature type="domain" description="Bacterial bifunctional deaminase-reductase C-terminal" evidence="4">
    <location>
        <begin position="4"/>
        <end position="211"/>
    </location>
</feature>
<dbReference type="InterPro" id="IPR024072">
    <property type="entry name" value="DHFR-like_dom_sf"/>
</dbReference>
<evidence type="ECO:0000256" key="1">
    <source>
        <dbReference type="ARBA" id="ARBA00005104"/>
    </source>
</evidence>
<evidence type="ECO:0000313" key="6">
    <source>
        <dbReference type="Proteomes" id="UP000282211"/>
    </source>
</evidence>
<organism evidence="5 6">
    <name type="scientific">Litorimonas taeanensis</name>
    <dbReference type="NCBI Taxonomy" id="568099"/>
    <lineage>
        <taxon>Bacteria</taxon>
        <taxon>Pseudomonadati</taxon>
        <taxon>Pseudomonadota</taxon>
        <taxon>Alphaproteobacteria</taxon>
        <taxon>Maricaulales</taxon>
        <taxon>Robiginitomaculaceae</taxon>
    </lineage>
</organism>
<dbReference type="NCBIfam" id="TIGR00227">
    <property type="entry name" value="ribD_Cterm"/>
    <property type="match status" value="1"/>
</dbReference>
<dbReference type="GO" id="GO:0009231">
    <property type="term" value="P:riboflavin biosynthetic process"/>
    <property type="evidence" value="ECO:0007669"/>
    <property type="project" value="UniProtKB-UniPathway"/>
</dbReference>
<dbReference type="InterPro" id="IPR011549">
    <property type="entry name" value="RibD_C"/>
</dbReference>
<dbReference type="Proteomes" id="UP000282211">
    <property type="component" value="Unassembled WGS sequence"/>
</dbReference>
<dbReference type="FunCoup" id="A0A420WKA0">
    <property type="interactions" value="465"/>
</dbReference>
<protein>
    <submittedName>
        <fullName evidence="5">Riboflavin-specific deaminase-like protein</fullName>
    </submittedName>
</protein>
<keyword evidence="3" id="KW-0560">Oxidoreductase</keyword>
<dbReference type="EMBL" id="RBII01000001">
    <property type="protein sequence ID" value="RKQ71430.1"/>
    <property type="molecule type" value="Genomic_DNA"/>
</dbReference>
<dbReference type="PANTHER" id="PTHR38011">
    <property type="entry name" value="DIHYDROFOLATE REDUCTASE FAMILY PROTEIN (AFU_ORTHOLOGUE AFUA_8G06820)"/>
    <property type="match status" value="1"/>
</dbReference>
<comment type="caution">
    <text evidence="5">The sequence shown here is derived from an EMBL/GenBank/DDBJ whole genome shotgun (WGS) entry which is preliminary data.</text>
</comment>
<dbReference type="Gene3D" id="3.40.430.10">
    <property type="entry name" value="Dihydrofolate Reductase, subunit A"/>
    <property type="match status" value="1"/>
</dbReference>
<evidence type="ECO:0000259" key="4">
    <source>
        <dbReference type="Pfam" id="PF01872"/>
    </source>
</evidence>
<keyword evidence="2" id="KW-0521">NADP</keyword>
<reference evidence="5 6" key="1">
    <citation type="submission" date="2018-10" db="EMBL/GenBank/DDBJ databases">
        <title>Genomic Encyclopedia of Type Strains, Phase IV (KMG-IV): sequencing the most valuable type-strain genomes for metagenomic binning, comparative biology and taxonomic classification.</title>
        <authorList>
            <person name="Goeker M."/>
        </authorList>
    </citation>
    <scope>NUCLEOTIDE SEQUENCE [LARGE SCALE GENOMIC DNA]</scope>
    <source>
        <strain evidence="5 6">DSM 22008</strain>
    </source>
</reference>
<evidence type="ECO:0000256" key="3">
    <source>
        <dbReference type="ARBA" id="ARBA00023002"/>
    </source>
</evidence>
<dbReference type="Pfam" id="PF01872">
    <property type="entry name" value="RibD_C"/>
    <property type="match status" value="1"/>
</dbReference>
<keyword evidence="6" id="KW-1185">Reference proteome</keyword>
<sequence>MKRPLVTLKLATSLDGKIALANGQSEWITGEAARRQGRLLRAEHDAIAVGSNTAVLDNPQLTTRLEGRKNPHRVIFDSQVRLSPESNLAQTARTNPVTVFCSEGAETTVSAMALKSLHVQVLPVAKSEAGLDVKLALSLLKNLGLQTVLLEGGGTLAASFIRHNLVDTIEWFRAPVVLGAEGRPAIGNLALEHISNIYRFDRIDVQEIGVDIWERYQVKPNI</sequence>
<proteinExistence type="predicted"/>
<comment type="pathway">
    <text evidence="1">Cofactor biosynthesis; riboflavin biosynthesis.</text>
</comment>
<dbReference type="OrthoDB" id="9800865at2"/>
<name>A0A420WKA0_9PROT</name>
<accession>A0A420WKA0</accession>
<evidence type="ECO:0000256" key="2">
    <source>
        <dbReference type="ARBA" id="ARBA00022857"/>
    </source>
</evidence>
<evidence type="ECO:0000313" key="5">
    <source>
        <dbReference type="EMBL" id="RKQ71430.1"/>
    </source>
</evidence>
<dbReference type="GO" id="GO:0050661">
    <property type="term" value="F:NADP binding"/>
    <property type="evidence" value="ECO:0007669"/>
    <property type="project" value="InterPro"/>
</dbReference>
<dbReference type="AlphaFoldDB" id="A0A420WKA0"/>
<dbReference type="RefSeq" id="WP_121099204.1">
    <property type="nucleotide sequence ID" value="NZ_RBII01000001.1"/>
</dbReference>
<dbReference type="PANTHER" id="PTHR38011:SF7">
    <property type="entry name" value="2,5-DIAMINO-6-RIBOSYLAMINO-4(3H)-PYRIMIDINONE 5'-PHOSPHATE REDUCTASE"/>
    <property type="match status" value="1"/>
</dbReference>
<dbReference type="UniPathway" id="UPA00275"/>
<dbReference type="GO" id="GO:0008703">
    <property type="term" value="F:5-amino-6-(5-phosphoribosylamino)uracil reductase activity"/>
    <property type="evidence" value="ECO:0007669"/>
    <property type="project" value="InterPro"/>
</dbReference>
<dbReference type="InterPro" id="IPR002734">
    <property type="entry name" value="RibDG_C"/>
</dbReference>
<gene>
    <name evidence="5" type="ORF">DES40_0750</name>
</gene>
<dbReference type="InterPro" id="IPR050765">
    <property type="entry name" value="Riboflavin_Biosynth_HTPR"/>
</dbReference>
<dbReference type="InParanoid" id="A0A420WKA0"/>